<protein>
    <submittedName>
        <fullName evidence="2">Uncharacterized protein</fullName>
    </submittedName>
</protein>
<accession>A0ABV8LAB7</accession>
<evidence type="ECO:0000313" key="3">
    <source>
        <dbReference type="Proteomes" id="UP001595767"/>
    </source>
</evidence>
<reference evidence="3" key="1">
    <citation type="journal article" date="2019" name="Int. J. Syst. Evol. Microbiol.">
        <title>The Global Catalogue of Microorganisms (GCM) 10K type strain sequencing project: providing services to taxonomists for standard genome sequencing and annotation.</title>
        <authorList>
            <consortium name="The Broad Institute Genomics Platform"/>
            <consortium name="The Broad Institute Genome Sequencing Center for Infectious Disease"/>
            <person name="Wu L."/>
            <person name="Ma J."/>
        </authorList>
    </citation>
    <scope>NUCLEOTIDE SEQUENCE [LARGE SCALE GENOMIC DNA]</scope>
    <source>
        <strain evidence="3">CGMCC 4.7204</strain>
    </source>
</reference>
<name>A0ABV8LAB7_9NOCA</name>
<proteinExistence type="predicted"/>
<feature type="region of interest" description="Disordered" evidence="1">
    <location>
        <begin position="1"/>
        <end position="21"/>
    </location>
</feature>
<evidence type="ECO:0000256" key="1">
    <source>
        <dbReference type="SAM" id="MobiDB-lite"/>
    </source>
</evidence>
<keyword evidence="3" id="KW-1185">Reference proteome</keyword>
<gene>
    <name evidence="2" type="ORF">ACFOW8_22720</name>
</gene>
<dbReference type="RefSeq" id="WP_378553411.1">
    <property type="nucleotide sequence ID" value="NZ_JBHSBA010000015.1"/>
</dbReference>
<dbReference type="EMBL" id="JBHSBA010000015">
    <property type="protein sequence ID" value="MFC4127744.1"/>
    <property type="molecule type" value="Genomic_DNA"/>
</dbReference>
<organism evidence="2 3">
    <name type="scientific">Nocardia rhizosphaerae</name>
    <dbReference type="NCBI Taxonomy" id="1691571"/>
    <lineage>
        <taxon>Bacteria</taxon>
        <taxon>Bacillati</taxon>
        <taxon>Actinomycetota</taxon>
        <taxon>Actinomycetes</taxon>
        <taxon>Mycobacteriales</taxon>
        <taxon>Nocardiaceae</taxon>
        <taxon>Nocardia</taxon>
    </lineage>
</organism>
<evidence type="ECO:0000313" key="2">
    <source>
        <dbReference type="EMBL" id="MFC4127744.1"/>
    </source>
</evidence>
<dbReference type="Proteomes" id="UP001595767">
    <property type="component" value="Unassembled WGS sequence"/>
</dbReference>
<sequence length="82" mass="8072">MTGALGWRAGGAAATSGADADTTGIASTGIEPGLAAATATAGPATIMASTAVAEVAIVVIREDIVSLSGLMHFRYKSVALFY</sequence>
<comment type="caution">
    <text evidence="2">The sequence shown here is derived from an EMBL/GenBank/DDBJ whole genome shotgun (WGS) entry which is preliminary data.</text>
</comment>